<evidence type="ECO:0000313" key="2">
    <source>
        <dbReference type="Proteomes" id="UP001233999"/>
    </source>
</evidence>
<dbReference type="Proteomes" id="UP001233999">
    <property type="component" value="Unassembled WGS sequence"/>
</dbReference>
<protein>
    <recommendedName>
        <fullName evidence="3">DUF4817 domain-containing protein</fullName>
    </recommendedName>
</protein>
<name>A0AAD7ZBW6_DIPPU</name>
<reference evidence="1" key="2">
    <citation type="submission" date="2023-05" db="EMBL/GenBank/DDBJ databases">
        <authorList>
            <person name="Fouks B."/>
        </authorList>
    </citation>
    <scope>NUCLEOTIDE SEQUENCE</scope>
    <source>
        <strain evidence="1">Stay&amp;Tobe</strain>
        <tissue evidence="1">Testes</tissue>
    </source>
</reference>
<feature type="non-terminal residue" evidence="1">
    <location>
        <position position="99"/>
    </location>
</feature>
<keyword evidence="2" id="KW-1185">Reference proteome</keyword>
<feature type="non-terminal residue" evidence="1">
    <location>
        <position position="1"/>
    </location>
</feature>
<evidence type="ECO:0000313" key="1">
    <source>
        <dbReference type="EMBL" id="KAJ9577865.1"/>
    </source>
</evidence>
<accession>A0AAD7ZBW6</accession>
<reference evidence="1" key="1">
    <citation type="journal article" date="2023" name="IScience">
        <title>Live-bearing cockroach genome reveals convergent evolutionary mechanisms linked to viviparity in insects and beyond.</title>
        <authorList>
            <person name="Fouks B."/>
            <person name="Harrison M.C."/>
            <person name="Mikhailova A.A."/>
            <person name="Marchal E."/>
            <person name="English S."/>
            <person name="Carruthers M."/>
            <person name="Jennings E.C."/>
            <person name="Chiamaka E.L."/>
            <person name="Frigard R.A."/>
            <person name="Pippel M."/>
            <person name="Attardo G.M."/>
            <person name="Benoit J.B."/>
            <person name="Bornberg-Bauer E."/>
            <person name="Tobe S.S."/>
        </authorList>
    </citation>
    <scope>NUCLEOTIDE SEQUENCE</scope>
    <source>
        <strain evidence="1">Stay&amp;Tobe</strain>
    </source>
</reference>
<comment type="caution">
    <text evidence="1">The sequence shown here is derived from an EMBL/GenBank/DDBJ whole genome shotgun (WGS) entry which is preliminary data.</text>
</comment>
<sequence length="99" mass="11586">ALKKHSSTFTYLHVFIINNGVQRRCMVEFGTPPPTRVTITRIRDKFLDDGSVQSERFKSIWVRYSQSNILTTNQILLLFQTLKTYYVCPYFNPHAKEGL</sequence>
<gene>
    <name evidence="1" type="ORF">L9F63_025275</name>
</gene>
<proteinExistence type="predicted"/>
<organism evidence="1 2">
    <name type="scientific">Diploptera punctata</name>
    <name type="common">Pacific beetle cockroach</name>
    <dbReference type="NCBI Taxonomy" id="6984"/>
    <lineage>
        <taxon>Eukaryota</taxon>
        <taxon>Metazoa</taxon>
        <taxon>Ecdysozoa</taxon>
        <taxon>Arthropoda</taxon>
        <taxon>Hexapoda</taxon>
        <taxon>Insecta</taxon>
        <taxon>Pterygota</taxon>
        <taxon>Neoptera</taxon>
        <taxon>Polyneoptera</taxon>
        <taxon>Dictyoptera</taxon>
        <taxon>Blattodea</taxon>
        <taxon>Blaberoidea</taxon>
        <taxon>Blaberidae</taxon>
        <taxon>Diplopterinae</taxon>
        <taxon>Diploptera</taxon>
    </lineage>
</organism>
<dbReference type="EMBL" id="JASPKZ010009290">
    <property type="protein sequence ID" value="KAJ9577865.1"/>
    <property type="molecule type" value="Genomic_DNA"/>
</dbReference>
<evidence type="ECO:0008006" key="3">
    <source>
        <dbReference type="Google" id="ProtNLM"/>
    </source>
</evidence>
<dbReference type="AlphaFoldDB" id="A0AAD7ZBW6"/>